<dbReference type="HOGENOM" id="CLU_013364_3_1_11"/>
<dbReference type="eggNOG" id="COG0596">
    <property type="taxonomic scope" value="Bacteria"/>
</dbReference>
<dbReference type="RefSeq" id="WP_021030184.1">
    <property type="nucleotide sequence ID" value="NZ_KI391953.1"/>
</dbReference>
<dbReference type="AlphaFoldDB" id="E5XR74"/>
<reference evidence="7 8" key="1">
    <citation type="journal article" date="2011" name="Stand. Genomic Sci.">
        <title>High quality draft genome sequence of Segniliparus rugosus CDC 945(T)= (ATCC BAA-974(T)).</title>
        <authorList>
            <person name="Earl A.M."/>
            <person name="Desjardins C.A."/>
            <person name="Fitzgerald M.G."/>
            <person name="Arachchi H.M."/>
            <person name="Zeng Q."/>
            <person name="Mehta T."/>
            <person name="Griggs A."/>
            <person name="Birren B.W."/>
            <person name="Toney N.C."/>
            <person name="Carr J."/>
            <person name="Posey J."/>
            <person name="Butler W.R."/>
        </authorList>
    </citation>
    <scope>NUCLEOTIDE SEQUENCE [LARGE SCALE GENOMIC DNA]</scope>
    <source>
        <strain evidence="8">ATCC BAA-974 / DSM 45345 / CCUG 50838 / CIP 108380 / JCM 13579 / CDC 945</strain>
    </source>
</reference>
<keyword evidence="2 4" id="KW-0732">Signal</keyword>
<protein>
    <recommendedName>
        <fullName evidence="9">Alpha/beta hydrolase</fullName>
    </recommendedName>
</protein>
<evidence type="ECO:0000256" key="2">
    <source>
        <dbReference type="ARBA" id="ARBA00022729"/>
    </source>
</evidence>
<dbReference type="InterPro" id="IPR051601">
    <property type="entry name" value="Serine_prot/Carboxylest_S33"/>
</dbReference>
<dbReference type="OrthoDB" id="4447445at2"/>
<dbReference type="InterPro" id="IPR029058">
    <property type="entry name" value="AB_hydrolase_fold"/>
</dbReference>
<sequence length="504" mass="53711">MRLPTRRVLTSLLAVLLAAACEHPDGAKPSGKPVPSAPAGHSLGWGPCAWEPEFMGALGPERAQQFQQSFELGCASVTVPLDHDHPDDKQTLRVALSRTRLKGSNPTARRPLLVNFGGPGDPGLRQAPALALRAKEDIGAAFDVIGFDPRGVGESDPILCGPDPAKEAQQPVLDVRDTAQLAKLRARISAVAQDCEAKLGPRLVHFNTYQTAQDLDSVRAALDVGQIDYLGYSYGTFLGATYAHLHPGQLRALVLDSPVDLRREPVKTEEETIQAREAAFDSFFDWTKTQPNYADIGNGRGFLFQAFLDPGAGQLLSGISSLLYSPSRWPELADGLRSLMGTGDGAALRKADPGLSMANWAVMCNDSPQDRRADDATVQRLAADWAQKYPTFGLWELGYGNGLVVGCSGWPAPAHPIAPDSINFASGPKPLVIGGETDPATPLAWAVPFAQAVGGELLVTAEPGHGHYLRSPAQRAPEKGCVDQAVDTYLLAGKLPAEGTRCPV</sequence>
<gene>
    <name evidence="7" type="ORF">HMPREF9336_01996</name>
</gene>
<dbReference type="PANTHER" id="PTHR43248:SF29">
    <property type="entry name" value="TRIPEPTIDYL AMINOPEPTIDASE"/>
    <property type="match status" value="1"/>
</dbReference>
<evidence type="ECO:0000256" key="3">
    <source>
        <dbReference type="ARBA" id="ARBA00022801"/>
    </source>
</evidence>
<dbReference type="PANTHER" id="PTHR43248">
    <property type="entry name" value="2-SUCCINYL-6-HYDROXY-2,4-CYCLOHEXADIENE-1-CARBOXYLATE SYNTHASE"/>
    <property type="match status" value="1"/>
</dbReference>
<evidence type="ECO:0008006" key="9">
    <source>
        <dbReference type="Google" id="ProtNLM"/>
    </source>
</evidence>
<feature type="domain" description="AB hydrolase-1" evidence="5">
    <location>
        <begin position="112"/>
        <end position="292"/>
    </location>
</feature>
<dbReference type="Pfam" id="PF08386">
    <property type="entry name" value="Abhydrolase_4"/>
    <property type="match status" value="1"/>
</dbReference>
<dbReference type="InterPro" id="IPR000073">
    <property type="entry name" value="AB_hydrolase_1"/>
</dbReference>
<comment type="caution">
    <text evidence="7">The sequence shown here is derived from an EMBL/GenBank/DDBJ whole genome shotgun (WGS) entry which is preliminary data.</text>
</comment>
<dbReference type="PROSITE" id="PS51257">
    <property type="entry name" value="PROKAR_LIPOPROTEIN"/>
    <property type="match status" value="1"/>
</dbReference>
<evidence type="ECO:0000313" key="8">
    <source>
        <dbReference type="Proteomes" id="UP000004816"/>
    </source>
</evidence>
<feature type="signal peptide" evidence="4">
    <location>
        <begin position="1"/>
        <end position="27"/>
    </location>
</feature>
<feature type="chain" id="PRO_5003202673" description="Alpha/beta hydrolase" evidence="4">
    <location>
        <begin position="28"/>
        <end position="504"/>
    </location>
</feature>
<proteinExistence type="inferred from homology"/>
<dbReference type="Proteomes" id="UP000004816">
    <property type="component" value="Unassembled WGS sequence"/>
</dbReference>
<comment type="similarity">
    <text evidence="1">Belongs to the peptidase S33 family.</text>
</comment>
<evidence type="ECO:0000313" key="7">
    <source>
        <dbReference type="EMBL" id="EFV13167.2"/>
    </source>
</evidence>
<evidence type="ECO:0000259" key="6">
    <source>
        <dbReference type="Pfam" id="PF08386"/>
    </source>
</evidence>
<keyword evidence="8" id="KW-1185">Reference proteome</keyword>
<dbReference type="EMBL" id="ACZI02000002">
    <property type="protein sequence ID" value="EFV13167.2"/>
    <property type="molecule type" value="Genomic_DNA"/>
</dbReference>
<evidence type="ECO:0000256" key="1">
    <source>
        <dbReference type="ARBA" id="ARBA00010088"/>
    </source>
</evidence>
<accession>E5XR74</accession>
<organism evidence="7 8">
    <name type="scientific">Segniliparus rugosus (strain ATCC BAA-974 / DSM 45345 / CCUG 50838 / CIP 108380 / JCM 13579 / CDC 945)</name>
    <dbReference type="NCBI Taxonomy" id="679197"/>
    <lineage>
        <taxon>Bacteria</taxon>
        <taxon>Bacillati</taxon>
        <taxon>Actinomycetota</taxon>
        <taxon>Actinomycetes</taxon>
        <taxon>Mycobacteriales</taxon>
        <taxon>Segniliparaceae</taxon>
        <taxon>Segniliparus</taxon>
    </lineage>
</organism>
<evidence type="ECO:0000256" key="4">
    <source>
        <dbReference type="SAM" id="SignalP"/>
    </source>
</evidence>
<dbReference type="SUPFAM" id="SSF53474">
    <property type="entry name" value="alpha/beta-Hydrolases"/>
    <property type="match status" value="1"/>
</dbReference>
<dbReference type="Pfam" id="PF00561">
    <property type="entry name" value="Abhydrolase_1"/>
    <property type="match status" value="1"/>
</dbReference>
<feature type="domain" description="Peptidase S33 tripeptidyl aminopeptidase-like C-terminal" evidence="6">
    <location>
        <begin position="404"/>
        <end position="502"/>
    </location>
</feature>
<name>E5XR74_SEGRC</name>
<dbReference type="Gene3D" id="3.40.50.1820">
    <property type="entry name" value="alpha/beta hydrolase"/>
    <property type="match status" value="1"/>
</dbReference>
<dbReference type="InterPro" id="IPR013595">
    <property type="entry name" value="Pept_S33_TAP-like_C"/>
</dbReference>
<evidence type="ECO:0000259" key="5">
    <source>
        <dbReference type="Pfam" id="PF00561"/>
    </source>
</evidence>
<keyword evidence="3" id="KW-0378">Hydrolase</keyword>
<dbReference type="GO" id="GO:0016787">
    <property type="term" value="F:hydrolase activity"/>
    <property type="evidence" value="ECO:0007669"/>
    <property type="project" value="UniProtKB-KW"/>
</dbReference>
<dbReference type="STRING" id="679197.HMPREF9336_01996"/>